<reference evidence="2 3" key="1">
    <citation type="journal article" date="2011" name="Stand. Genomic Sci.">
        <title>Complete genome sequence of the gliding freshwater bacterium Fluviicola taffensis type strain (RW262).</title>
        <authorList>
            <person name="Woyke T."/>
            <person name="Chertkov O."/>
            <person name="Lapidus A."/>
            <person name="Nolan M."/>
            <person name="Lucas S."/>
            <person name="Del Rio T.G."/>
            <person name="Tice H."/>
            <person name="Cheng J.F."/>
            <person name="Tapia R."/>
            <person name="Han C."/>
            <person name="Goodwin L."/>
            <person name="Pitluck S."/>
            <person name="Liolios K."/>
            <person name="Pagani I."/>
            <person name="Ivanova N."/>
            <person name="Huntemann M."/>
            <person name="Mavromatis K."/>
            <person name="Mikhailova N."/>
            <person name="Pati A."/>
            <person name="Chen A."/>
            <person name="Palaniappan K."/>
            <person name="Land M."/>
            <person name="Hauser L."/>
            <person name="Brambilla E.M."/>
            <person name="Rohde M."/>
            <person name="Mwirichia R."/>
            <person name="Sikorski J."/>
            <person name="Tindall B.J."/>
            <person name="Goker M."/>
            <person name="Bristow J."/>
            <person name="Eisen J.A."/>
            <person name="Markowitz V."/>
            <person name="Hugenholtz P."/>
            <person name="Klenk H.P."/>
            <person name="Kyrpides N.C."/>
        </authorList>
    </citation>
    <scope>NUCLEOTIDE SEQUENCE [LARGE SCALE GENOMIC DNA]</scope>
    <source>
        <strain evidence="3">DSM 16823 / RW262 / RW262</strain>
    </source>
</reference>
<evidence type="ECO:0008006" key="4">
    <source>
        <dbReference type="Google" id="ProtNLM"/>
    </source>
</evidence>
<protein>
    <recommendedName>
        <fullName evidence="4">YARHG domain-containing protein</fullName>
    </recommendedName>
</protein>
<feature type="signal peptide" evidence="1">
    <location>
        <begin position="1"/>
        <end position="19"/>
    </location>
</feature>
<dbReference type="HOGENOM" id="CLU_679255_0_0_10"/>
<feature type="chain" id="PRO_5003279616" description="YARHG domain-containing protein" evidence="1">
    <location>
        <begin position="20"/>
        <end position="405"/>
    </location>
</feature>
<dbReference type="AlphaFoldDB" id="F2I948"/>
<accession>F2I948</accession>
<name>F2I948_FLUTR</name>
<keyword evidence="1" id="KW-0732">Signal</keyword>
<organism evidence="2 3">
    <name type="scientific">Fluviicola taffensis (strain DSM 16823 / NCIMB 13979 / RW262)</name>
    <dbReference type="NCBI Taxonomy" id="755732"/>
    <lineage>
        <taxon>Bacteria</taxon>
        <taxon>Pseudomonadati</taxon>
        <taxon>Bacteroidota</taxon>
        <taxon>Flavobacteriia</taxon>
        <taxon>Flavobacteriales</taxon>
        <taxon>Crocinitomicaceae</taxon>
        <taxon>Fluviicola</taxon>
    </lineage>
</organism>
<evidence type="ECO:0000256" key="1">
    <source>
        <dbReference type="SAM" id="SignalP"/>
    </source>
</evidence>
<reference evidence="3" key="2">
    <citation type="submission" date="2011-02" db="EMBL/GenBank/DDBJ databases">
        <title>The complete genome of Fluviicola taffensis DSM 16823.</title>
        <authorList>
            <consortium name="US DOE Joint Genome Institute (JGI-PGF)"/>
            <person name="Lucas S."/>
            <person name="Copeland A."/>
            <person name="Lapidus A."/>
            <person name="Bruce D."/>
            <person name="Goodwin L."/>
            <person name="Pitluck S."/>
            <person name="Kyrpides N."/>
            <person name="Mavromatis K."/>
            <person name="Ivanova N."/>
            <person name="Mikhailova N."/>
            <person name="Pagani I."/>
            <person name="Chertkov O."/>
            <person name="Detter J.C."/>
            <person name="Han C."/>
            <person name="Tapia R."/>
            <person name="Land M."/>
            <person name="Hauser L."/>
            <person name="Markowitz V."/>
            <person name="Cheng J.-F."/>
            <person name="Hugenholtz P."/>
            <person name="Woyke T."/>
            <person name="Wu D."/>
            <person name="Tindall B."/>
            <person name="Pomrenke H.G."/>
            <person name="Brambilla E."/>
            <person name="Klenk H.-P."/>
            <person name="Eisen J.A."/>
        </authorList>
    </citation>
    <scope>NUCLEOTIDE SEQUENCE [LARGE SCALE GENOMIC DNA]</scope>
    <source>
        <strain evidence="3">DSM 16823 / RW262 / RW262</strain>
    </source>
</reference>
<proteinExistence type="predicted"/>
<evidence type="ECO:0000313" key="3">
    <source>
        <dbReference type="Proteomes" id="UP000007463"/>
    </source>
</evidence>
<dbReference type="KEGG" id="fte:Fluta_0996"/>
<sequence precursor="true">MKKISLALIGLFQTFLLLATEPYNYNQNYNFNKYIKEGKWISYADDYDKYEVNLTKENTGKTDFEGNEIFKWHFKCDKYEAYLVPDNEFYPLFYRLLVKNDEKKGYDSQDTDRSGMRDIGFIVLNENHIACVRIVDDARSLENDPSIHQRIGVTVSNYDNLYHRMEPKTTASLYSFYRGKATGSPYRDWAAFMLAEDMKEFYSTDAHQGKPMTQWKGIPKYYDYLLKYQEQQLELAKTKKISGLLNEFADGEYKLYTDGASFGKIDYGKINIKFEKTNGKVTGFTVQNCFTDGLFYDKEKFFVKHTVAANGEVKYDGGKFYILPFDGRLLIYYYLDGVSGISAVISPNQHDQFAEFLSKGDAWSVKETDHAYFCATEMEMEYNKKLDKWMFANYIQQYQKVILGK</sequence>
<dbReference type="EMBL" id="CP002542">
    <property type="protein sequence ID" value="AEA42995.1"/>
    <property type="molecule type" value="Genomic_DNA"/>
</dbReference>
<dbReference type="RefSeq" id="WP_013685767.1">
    <property type="nucleotide sequence ID" value="NC_015321.1"/>
</dbReference>
<keyword evidence="3" id="KW-1185">Reference proteome</keyword>
<gene>
    <name evidence="2" type="ordered locus">Fluta_0996</name>
</gene>
<dbReference type="Proteomes" id="UP000007463">
    <property type="component" value="Chromosome"/>
</dbReference>
<evidence type="ECO:0000313" key="2">
    <source>
        <dbReference type="EMBL" id="AEA42995.1"/>
    </source>
</evidence>